<accession>A0A7I9VCH0</accession>
<evidence type="ECO:0000313" key="1">
    <source>
        <dbReference type="EMBL" id="GEE02892.1"/>
    </source>
</evidence>
<keyword evidence="2" id="KW-1185">Reference proteome</keyword>
<dbReference type="RefSeq" id="WP_161896517.1">
    <property type="nucleotide sequence ID" value="NZ_BJOV01000005.1"/>
</dbReference>
<reference evidence="2" key="1">
    <citation type="submission" date="2019-06" db="EMBL/GenBank/DDBJ databases">
        <title>Gordonia isolated from sludge of a wastewater treatment plant.</title>
        <authorList>
            <person name="Tamura T."/>
            <person name="Aoyama K."/>
            <person name="Kang Y."/>
            <person name="Saito S."/>
            <person name="Akiyama N."/>
            <person name="Yazawa K."/>
            <person name="Gonoi T."/>
            <person name="Mikami Y."/>
        </authorList>
    </citation>
    <scope>NUCLEOTIDE SEQUENCE [LARGE SCALE GENOMIC DNA]</scope>
    <source>
        <strain evidence="2">NBRC 107696</strain>
    </source>
</reference>
<name>A0A7I9VCH0_9ACTN</name>
<gene>
    <name evidence="1" type="ORF">nbrc107696_33380</name>
</gene>
<dbReference type="Proteomes" id="UP000444960">
    <property type="component" value="Unassembled WGS sequence"/>
</dbReference>
<sequence>MPLFDDDELQAYYRRIEDRTEAAHARPRRRRRDVPAVVFTCPTPEKIAYDDYPAVMGAILAISRASRARPSLRCYECRCGYWHLTSGVPRPE</sequence>
<dbReference type="EMBL" id="BJOV01000005">
    <property type="protein sequence ID" value="GEE02892.1"/>
    <property type="molecule type" value="Genomic_DNA"/>
</dbReference>
<organism evidence="1 2">
    <name type="scientific">Gordonia spumicola</name>
    <dbReference type="NCBI Taxonomy" id="589161"/>
    <lineage>
        <taxon>Bacteria</taxon>
        <taxon>Bacillati</taxon>
        <taxon>Actinomycetota</taxon>
        <taxon>Actinomycetes</taxon>
        <taxon>Mycobacteriales</taxon>
        <taxon>Gordoniaceae</taxon>
        <taxon>Gordonia</taxon>
    </lineage>
</organism>
<dbReference type="AlphaFoldDB" id="A0A7I9VCH0"/>
<evidence type="ECO:0000313" key="2">
    <source>
        <dbReference type="Proteomes" id="UP000444960"/>
    </source>
</evidence>
<protein>
    <submittedName>
        <fullName evidence="1">Uncharacterized protein</fullName>
    </submittedName>
</protein>
<comment type="caution">
    <text evidence="1">The sequence shown here is derived from an EMBL/GenBank/DDBJ whole genome shotgun (WGS) entry which is preliminary data.</text>
</comment>
<proteinExistence type="predicted"/>